<dbReference type="InterPro" id="IPR011009">
    <property type="entry name" value="Kinase-like_dom_sf"/>
</dbReference>
<proteinExistence type="predicted"/>
<dbReference type="Proteomes" id="UP000838412">
    <property type="component" value="Chromosome 17"/>
</dbReference>
<dbReference type="PANTHER" id="PTHR11012:SF30">
    <property type="entry name" value="PROTEIN KINASE-LIKE DOMAIN-CONTAINING"/>
    <property type="match status" value="1"/>
</dbReference>
<gene>
    <name evidence="2" type="primary">Hypp8652</name>
    <name evidence="2" type="ORF">BLAG_LOCUS10666</name>
</gene>
<evidence type="ECO:0000313" key="3">
    <source>
        <dbReference type="Proteomes" id="UP000838412"/>
    </source>
</evidence>
<dbReference type="SUPFAM" id="SSF56112">
    <property type="entry name" value="Protein kinase-like (PK-like)"/>
    <property type="match status" value="1"/>
</dbReference>
<keyword evidence="3" id="KW-1185">Reference proteome</keyword>
<dbReference type="EMBL" id="OV696702">
    <property type="protein sequence ID" value="CAH1249628.1"/>
    <property type="molecule type" value="Genomic_DNA"/>
</dbReference>
<feature type="domain" description="CHK kinase-like" evidence="1">
    <location>
        <begin position="153"/>
        <end position="341"/>
    </location>
</feature>
<sequence length="398" mass="45067">MTSFNIKVPRSVDDVSLPWLQQVLNTHNSRVNVTDVVITGPMRQAQGSISSLLAVVARGTGGSENEDYELVVKLTRVQEDVPKKVVTLEEREVSFYSIAVPDLNSVLCVQTLEGTQSIDTDNQSCKGICIVMPLPVPKCYFATSDQSSMMSVRVLENLETRGFTVKPFPEPLSLEETIVAVRALAQIHGLSHLMEHRTGAPLSERYHWLRDTAKERATSRHHERYEAGVKAFASAFPDRPDLAARLGRLTAEVLFTGREATTGTPRVLCHGDCWNDNIMFKYDQGLPVSAMLLDWQHACYRRPTYDLACLLVYTTTRETRQNHTDDILYHYHQQLQHTLGHMEETRLRSYTLEDLRADLRADLICPVARWLMGSWARPLYQYPQLLHCVEDIGGWGVI</sequence>
<accession>A0A8J9Z847</accession>
<dbReference type="InterPro" id="IPR015897">
    <property type="entry name" value="CHK_kinase-like"/>
</dbReference>
<dbReference type="Pfam" id="PF02958">
    <property type="entry name" value="EcKL"/>
    <property type="match status" value="1"/>
</dbReference>
<reference evidence="2" key="1">
    <citation type="submission" date="2022-01" db="EMBL/GenBank/DDBJ databases">
        <authorList>
            <person name="Braso-Vives M."/>
        </authorList>
    </citation>
    <scope>NUCLEOTIDE SEQUENCE</scope>
</reference>
<dbReference type="InterPro" id="IPR004119">
    <property type="entry name" value="EcKL"/>
</dbReference>
<evidence type="ECO:0000259" key="1">
    <source>
        <dbReference type="SMART" id="SM00587"/>
    </source>
</evidence>
<organism evidence="2 3">
    <name type="scientific">Branchiostoma lanceolatum</name>
    <name type="common">Common lancelet</name>
    <name type="synonym">Amphioxus lanceolatum</name>
    <dbReference type="NCBI Taxonomy" id="7740"/>
    <lineage>
        <taxon>Eukaryota</taxon>
        <taxon>Metazoa</taxon>
        <taxon>Chordata</taxon>
        <taxon>Cephalochordata</taxon>
        <taxon>Leptocardii</taxon>
        <taxon>Amphioxiformes</taxon>
        <taxon>Branchiostomatidae</taxon>
        <taxon>Branchiostoma</taxon>
    </lineage>
</organism>
<name>A0A8J9Z847_BRALA</name>
<dbReference type="PANTHER" id="PTHR11012">
    <property type="entry name" value="PROTEIN KINASE-LIKE DOMAIN-CONTAINING"/>
    <property type="match status" value="1"/>
</dbReference>
<dbReference type="OrthoDB" id="191037at2759"/>
<evidence type="ECO:0000313" key="2">
    <source>
        <dbReference type="EMBL" id="CAH1249628.1"/>
    </source>
</evidence>
<protein>
    <submittedName>
        <fullName evidence="2">Hypp8652 protein</fullName>
    </submittedName>
</protein>
<dbReference type="SMART" id="SM00587">
    <property type="entry name" value="CHK"/>
    <property type="match status" value="1"/>
</dbReference>
<dbReference type="Gene3D" id="3.90.1200.10">
    <property type="match status" value="1"/>
</dbReference>
<dbReference type="AlphaFoldDB" id="A0A8J9Z847"/>